<proteinExistence type="predicted"/>
<reference evidence="2 3" key="1">
    <citation type="submission" date="2009-10" db="EMBL/GenBank/DDBJ databases">
        <authorList>
            <person name="Muzny D."/>
            <person name="Qin X."/>
            <person name="Deng J."/>
            <person name="Jiang H."/>
            <person name="Liu Y."/>
            <person name="Qu J."/>
            <person name="Song X.-Z."/>
            <person name="Zhang L."/>
            <person name="Thornton R."/>
            <person name="Coyle M."/>
            <person name="Francisco L."/>
            <person name="Jackson L."/>
            <person name="Javaid M."/>
            <person name="Korchina V."/>
            <person name="Kovar C."/>
            <person name="Mata R."/>
            <person name="Mathew T."/>
            <person name="Ngo R."/>
            <person name="Nguyen L."/>
            <person name="Nguyen N."/>
            <person name="Okwuonu G."/>
            <person name="Ongeri F."/>
            <person name="Pham C."/>
            <person name="Simmons D."/>
            <person name="Wilczek-Boney K."/>
            <person name="Hale W."/>
            <person name="Jakkamsetti A."/>
            <person name="Pham P."/>
            <person name="Ruth R."/>
            <person name="San Lucas F."/>
            <person name="Warren J."/>
            <person name="Zhang J."/>
            <person name="Zhao Z."/>
            <person name="Zhou C."/>
            <person name="Zhu D."/>
            <person name="Lee S."/>
            <person name="Bess C."/>
            <person name="Blankenburg K."/>
            <person name="Forbes L."/>
            <person name="Fu Q."/>
            <person name="Gubbala S."/>
            <person name="Hirani K."/>
            <person name="Jayaseelan J.C."/>
            <person name="Lara F."/>
            <person name="Munidasa M."/>
            <person name="Palculict T."/>
            <person name="Patil S."/>
            <person name="Pu L.-L."/>
            <person name="Saada N."/>
            <person name="Tang L."/>
            <person name="Weissenberger G."/>
            <person name="Zhu Y."/>
            <person name="Hemphill L."/>
            <person name="Shang Y."/>
            <person name="Youmans B."/>
            <person name="Ayvaz T."/>
            <person name="Ross M."/>
            <person name="Santibanez J."/>
            <person name="Aqrawi P."/>
            <person name="Gross S."/>
            <person name="Joshi V."/>
            <person name="Fowler G."/>
            <person name="Nazareth L."/>
            <person name="Reid J."/>
            <person name="Worley K."/>
            <person name="Petrosino J."/>
            <person name="Highlander S."/>
            <person name="Gibbs R."/>
        </authorList>
    </citation>
    <scope>NUCLEOTIDE SEQUENCE [LARGE SCALE GENOMIC DNA]</scope>
    <source>
        <strain evidence="2 3">ATCC 43325</strain>
    </source>
</reference>
<dbReference type="STRING" id="667128.HMPREF0621_0544"/>
<organism evidence="2 3">
    <name type="scientific">Pasteurella dagmatis ATCC 43325</name>
    <dbReference type="NCBI Taxonomy" id="667128"/>
    <lineage>
        <taxon>Bacteria</taxon>
        <taxon>Pseudomonadati</taxon>
        <taxon>Pseudomonadota</taxon>
        <taxon>Gammaproteobacteria</taxon>
        <taxon>Pasteurellales</taxon>
        <taxon>Pasteurellaceae</taxon>
        <taxon>Pasteurella</taxon>
    </lineage>
</organism>
<keyword evidence="3" id="KW-1185">Reference proteome</keyword>
<evidence type="ECO:0000313" key="2">
    <source>
        <dbReference type="EMBL" id="EEX50957.1"/>
    </source>
</evidence>
<dbReference type="EMBL" id="ACZR01000005">
    <property type="protein sequence ID" value="EEX50957.1"/>
    <property type="molecule type" value="Genomic_DNA"/>
</dbReference>
<accession>C9PNH0</accession>
<dbReference type="RefSeq" id="WP_005763299.1">
    <property type="nucleotide sequence ID" value="NZ_GG704811.1"/>
</dbReference>
<dbReference type="AlphaFoldDB" id="C9PNH0"/>
<name>C9PNH0_9PAST</name>
<protein>
    <recommendedName>
        <fullName evidence="1">NERD domain-containing protein</fullName>
    </recommendedName>
</protein>
<dbReference type="Pfam" id="PF08378">
    <property type="entry name" value="NERD"/>
    <property type="match status" value="1"/>
</dbReference>
<sequence length="282" mass="32807">MKVKYWHGGLTDHEVKAIEKIKQAFSDSEKVNQSFKGKELQELEALKSIFPWRGYSGFRFADVKERKEGEFDLVIVTHCNVLIVELKHWNGVITSDKDKWYLNKKDMGRSPVSVTRNKQFLLEKKLDKFKQQFTNKGFSPQVHFLVVMTGNADFSQLPDNEKLHVLTLADFLKLKNEHKFNKRFRPHPESRTLNQDFSIFDNKIFGGNTVKPNSINISGYYAEDTPIFSHPKHIFQEYLAQTENKKYQDQVLCVVGISLKSTVRKHKRQTGVTVWSAANTMY</sequence>
<comment type="caution">
    <text evidence="2">The sequence shown here is derived from an EMBL/GenBank/DDBJ whole genome shotgun (WGS) entry which is preliminary data.</text>
</comment>
<evidence type="ECO:0000313" key="3">
    <source>
        <dbReference type="Proteomes" id="UP000005519"/>
    </source>
</evidence>
<dbReference type="InterPro" id="IPR011528">
    <property type="entry name" value="NERD"/>
</dbReference>
<dbReference type="HOGENOM" id="CLU_086010_0_0_6"/>
<dbReference type="Proteomes" id="UP000005519">
    <property type="component" value="Unassembled WGS sequence"/>
</dbReference>
<feature type="domain" description="NERD" evidence="1">
    <location>
        <begin position="42"/>
        <end position="148"/>
    </location>
</feature>
<gene>
    <name evidence="2" type="ORF">HMPREF0621_0544</name>
</gene>
<evidence type="ECO:0000259" key="1">
    <source>
        <dbReference type="Pfam" id="PF08378"/>
    </source>
</evidence>